<dbReference type="EMBL" id="SPHZ02000011">
    <property type="protein sequence ID" value="KAF0894049.1"/>
    <property type="molecule type" value="Genomic_DNA"/>
</dbReference>
<evidence type="ECO:0000313" key="2">
    <source>
        <dbReference type="Proteomes" id="UP000479710"/>
    </source>
</evidence>
<reference evidence="1 2" key="1">
    <citation type="submission" date="2019-11" db="EMBL/GenBank/DDBJ databases">
        <title>Whole genome sequence of Oryza granulata.</title>
        <authorList>
            <person name="Li W."/>
        </authorList>
    </citation>
    <scope>NUCLEOTIDE SEQUENCE [LARGE SCALE GENOMIC DNA]</scope>
    <source>
        <strain evidence="2">cv. Menghai</strain>
        <tissue evidence="1">Leaf</tissue>
    </source>
</reference>
<evidence type="ECO:0000313" key="1">
    <source>
        <dbReference type="EMBL" id="KAF0894049.1"/>
    </source>
</evidence>
<accession>A0A6G1C1C5</accession>
<gene>
    <name evidence="1" type="ORF">E2562_033928</name>
</gene>
<proteinExistence type="predicted"/>
<sequence>MDFSSLLGPGPSQIECSRLATELYVWLTRNLKKALPGILEVDMAFGAGSTNQDYRGLPNLFTVVLLNSFGFSFFDME</sequence>
<keyword evidence="2" id="KW-1185">Reference proteome</keyword>
<dbReference type="AlphaFoldDB" id="A0A6G1C1C5"/>
<comment type="caution">
    <text evidence="1">The sequence shown here is derived from an EMBL/GenBank/DDBJ whole genome shotgun (WGS) entry which is preliminary data.</text>
</comment>
<dbReference type="Proteomes" id="UP000479710">
    <property type="component" value="Unassembled WGS sequence"/>
</dbReference>
<name>A0A6G1C1C5_9ORYZ</name>
<organism evidence="1 2">
    <name type="scientific">Oryza meyeriana var. granulata</name>
    <dbReference type="NCBI Taxonomy" id="110450"/>
    <lineage>
        <taxon>Eukaryota</taxon>
        <taxon>Viridiplantae</taxon>
        <taxon>Streptophyta</taxon>
        <taxon>Embryophyta</taxon>
        <taxon>Tracheophyta</taxon>
        <taxon>Spermatophyta</taxon>
        <taxon>Magnoliopsida</taxon>
        <taxon>Liliopsida</taxon>
        <taxon>Poales</taxon>
        <taxon>Poaceae</taxon>
        <taxon>BOP clade</taxon>
        <taxon>Oryzoideae</taxon>
        <taxon>Oryzeae</taxon>
        <taxon>Oryzinae</taxon>
        <taxon>Oryza</taxon>
        <taxon>Oryza meyeriana</taxon>
    </lineage>
</organism>
<feature type="non-terminal residue" evidence="1">
    <location>
        <position position="77"/>
    </location>
</feature>
<protein>
    <submittedName>
        <fullName evidence="1">Uncharacterized protein</fullName>
    </submittedName>
</protein>